<dbReference type="PROSITE" id="PS51918">
    <property type="entry name" value="RADICAL_SAM"/>
    <property type="match status" value="1"/>
</dbReference>
<dbReference type="PRINTS" id="PR00081">
    <property type="entry name" value="GDHRDH"/>
</dbReference>
<dbReference type="CDD" id="cd01335">
    <property type="entry name" value="Radical_SAM"/>
    <property type="match status" value="1"/>
</dbReference>
<dbReference type="InterPro" id="IPR058240">
    <property type="entry name" value="rSAM_sf"/>
</dbReference>
<dbReference type="EMBL" id="CP097510">
    <property type="protein sequence ID" value="URE41213.1"/>
    <property type="molecule type" value="Genomic_DNA"/>
</dbReference>
<dbReference type="PANTHER" id="PTHR13932">
    <property type="entry name" value="COPROPORPHYRINIGEN III OXIDASE"/>
    <property type="match status" value="1"/>
</dbReference>
<dbReference type="SMART" id="SM00729">
    <property type="entry name" value="Elp3"/>
    <property type="match status" value="1"/>
</dbReference>
<dbReference type="InterPro" id="IPR023404">
    <property type="entry name" value="rSAM_horseshoe"/>
</dbReference>
<dbReference type="InterPro" id="IPR004559">
    <property type="entry name" value="HemW-like"/>
</dbReference>
<dbReference type="InterPro" id="IPR034505">
    <property type="entry name" value="Coproporphyrinogen-III_oxidase"/>
</dbReference>
<dbReference type="CDD" id="cd05356">
    <property type="entry name" value="17beta-HSD1_like_SDR_c"/>
    <property type="match status" value="1"/>
</dbReference>
<feature type="transmembrane region" description="Helical" evidence="5">
    <location>
        <begin position="479"/>
        <end position="507"/>
    </location>
</feature>
<dbReference type="Gene3D" id="3.80.30.20">
    <property type="entry name" value="tm_1862 like domain"/>
    <property type="match status" value="1"/>
</dbReference>
<keyword evidence="5" id="KW-0812">Transmembrane</keyword>
<dbReference type="AlphaFoldDB" id="A0A9E7L0E2"/>
<dbReference type="GO" id="GO:0005737">
    <property type="term" value="C:cytoplasm"/>
    <property type="evidence" value="ECO:0007669"/>
    <property type="project" value="InterPro"/>
</dbReference>
<dbReference type="InterPro" id="IPR006638">
    <property type="entry name" value="Elp3/MiaA/NifB-like_rSAM"/>
</dbReference>
<keyword evidence="5" id="KW-1133">Transmembrane helix</keyword>
<dbReference type="SFLD" id="SFLDF00562">
    <property type="entry name" value="HemN-like__clustered_with_heat"/>
    <property type="match status" value="1"/>
</dbReference>
<sequence length="785" mass="87991">MLRSTFLPFFISSPFPPAQAFALRAYLPRPPHVCKYSSSAQSPTPPPPPPTPTSAYVHLPFCRKRCHYCDFPIVALGSSTPHLRDTDPRISNYVQLLLREIAATRAWSDDCTPLETVFFGGGTPSLVPPGLVSSILAALKSRFGLCDSPEVSIEMDPGTFDKEKMERLLELGVNRVSLGVQAFQEELLRACGRAHGLKDVYEAIKIVTDCSELQNWSMDLISSLPHQSQEMWEESLRCAVSARPTHVSVYDLQVEQGTKFGHLYTPGEFPLPTEMQSADFYRTASLMLSGAGYSHYEISSYCKDRYECKHNLTYWMNRSFYGFGLGSASYINGVRFSRPRRLKEYEEWVQNLEDGLVVLHEAISVDTKDMAMDVVMLSLRTAKGLDLRGFAKCFGKSLARSLCLALRQYVESGHVVAMDDDRNMLSYPEFELKMSEDNDETGNGVASIRLSDPDGFLLHTGLCVAMEAFFHHLQTLPTWLLFVAGVGFLASIRLFLASLRWAFVTFLRPGKDLRRYGSCAVVTGSTDGIGKAFAFQLAREGFDLILVGRNPDKLRDVVDGIRARHPAARVDTVVVDLAGDLAEGIAWLEKAIKGFDVGILVNNAGMSYPYARFFHELDDELIRSLIRVNVEGVTRITQAVLPYMLENKKGAIVNIGSGAANVIPSDPLYGVYAATKAYIDQFSRCLYVEYKDKGIDVQCQVPLYVATKMASIRRSSFLVPSPETYARAALRWIGYEPRCMPYWPHSLVWCLLSVIPEFVIDRWRLGFCMNIRKRGQLKDVQKKLQ</sequence>
<evidence type="ECO:0000313" key="7">
    <source>
        <dbReference type="EMBL" id="URE41213.1"/>
    </source>
</evidence>
<name>A0A9E7L0E2_9LILI</name>
<dbReference type="SFLD" id="SFLDG01065">
    <property type="entry name" value="anaerobic_coproporphyrinogen-I"/>
    <property type="match status" value="1"/>
</dbReference>
<dbReference type="Pfam" id="PF00106">
    <property type="entry name" value="adh_short"/>
    <property type="match status" value="1"/>
</dbReference>
<dbReference type="Proteomes" id="UP001055439">
    <property type="component" value="Chromosome 8"/>
</dbReference>
<comment type="function">
    <text evidence="4">May be a heme chaperone, appears to bind heme. Homologous bacterial proteins do not have oxygen-independent coproporphyrinogen-III oxidase activity. Binds 1 [4Fe-4S] cluster. The cluster is coordinated with 3 cysteines and an exchangeable S-adenosyl-L-methionine.</text>
</comment>
<keyword evidence="5" id="KW-0472">Membrane</keyword>
<dbReference type="Pfam" id="PF04055">
    <property type="entry name" value="Radical_SAM"/>
    <property type="match status" value="1"/>
</dbReference>
<dbReference type="OrthoDB" id="431409at2759"/>
<accession>A0A9E7L0E2</accession>
<dbReference type="InterPro" id="IPR036291">
    <property type="entry name" value="NAD(P)-bd_dom_sf"/>
</dbReference>
<dbReference type="GO" id="GO:0051539">
    <property type="term" value="F:4 iron, 4 sulfur cluster binding"/>
    <property type="evidence" value="ECO:0007669"/>
    <property type="project" value="InterPro"/>
</dbReference>
<reference evidence="7" key="1">
    <citation type="submission" date="2022-05" db="EMBL/GenBank/DDBJ databases">
        <title>The Musa troglodytarum L. genome provides insights into the mechanism of non-climacteric behaviour and enrichment of carotenoids.</title>
        <authorList>
            <person name="Wang J."/>
        </authorList>
    </citation>
    <scope>NUCLEOTIDE SEQUENCE</scope>
    <source>
        <tissue evidence="7">Leaf</tissue>
    </source>
</reference>
<dbReference type="SFLD" id="SFLDS00029">
    <property type="entry name" value="Radical_SAM"/>
    <property type="match status" value="1"/>
</dbReference>
<dbReference type="SUPFAM" id="SSF102114">
    <property type="entry name" value="Radical SAM enzymes"/>
    <property type="match status" value="1"/>
</dbReference>
<proteinExistence type="inferred from homology"/>
<dbReference type="GO" id="GO:0004109">
    <property type="term" value="F:coproporphyrinogen oxidase activity"/>
    <property type="evidence" value="ECO:0007669"/>
    <property type="project" value="InterPro"/>
</dbReference>
<evidence type="ECO:0000256" key="3">
    <source>
        <dbReference type="ARBA" id="ARBA00033094"/>
    </source>
</evidence>
<evidence type="ECO:0000256" key="5">
    <source>
        <dbReference type="SAM" id="Phobius"/>
    </source>
</evidence>
<dbReference type="InterPro" id="IPR007197">
    <property type="entry name" value="rSAM"/>
</dbReference>
<dbReference type="SUPFAM" id="SSF51735">
    <property type="entry name" value="NAD(P)-binding Rossmann-fold domains"/>
    <property type="match status" value="1"/>
</dbReference>
<organism evidence="7 8">
    <name type="scientific">Musa troglodytarum</name>
    <name type="common">fe'i banana</name>
    <dbReference type="NCBI Taxonomy" id="320322"/>
    <lineage>
        <taxon>Eukaryota</taxon>
        <taxon>Viridiplantae</taxon>
        <taxon>Streptophyta</taxon>
        <taxon>Embryophyta</taxon>
        <taxon>Tracheophyta</taxon>
        <taxon>Spermatophyta</taxon>
        <taxon>Magnoliopsida</taxon>
        <taxon>Liliopsida</taxon>
        <taxon>Zingiberales</taxon>
        <taxon>Musaceae</taxon>
        <taxon>Musa</taxon>
    </lineage>
</organism>
<feature type="domain" description="Radical SAM core" evidence="6">
    <location>
        <begin position="47"/>
        <end position="291"/>
    </location>
</feature>
<comment type="similarity">
    <text evidence="1">Belongs to the anaerobic coproporphyrinogen-III oxidase family. HemW subfamily.</text>
</comment>
<dbReference type="FunFam" id="3.40.50.720:FF:000341">
    <property type="entry name" value="very-long-chain 3-oxoacyl-CoA reductase 1"/>
    <property type="match status" value="1"/>
</dbReference>
<dbReference type="PANTHER" id="PTHR13932:SF5">
    <property type="entry name" value="RADICAL S-ADENOSYL METHIONINE DOMAIN-CONTAINING PROTEIN 1, MITOCHONDRIAL"/>
    <property type="match status" value="1"/>
</dbReference>
<dbReference type="PRINTS" id="PR00080">
    <property type="entry name" value="SDRFAMILY"/>
</dbReference>
<dbReference type="NCBIfam" id="TIGR00539">
    <property type="entry name" value="hemN_rel"/>
    <property type="match status" value="1"/>
</dbReference>
<evidence type="ECO:0000259" key="6">
    <source>
        <dbReference type="PROSITE" id="PS51918"/>
    </source>
</evidence>
<dbReference type="GO" id="GO:0006779">
    <property type="term" value="P:porphyrin-containing compound biosynthetic process"/>
    <property type="evidence" value="ECO:0007669"/>
    <property type="project" value="InterPro"/>
</dbReference>
<gene>
    <name evidence="7" type="ORF">MUK42_16394</name>
</gene>
<protein>
    <recommendedName>
        <fullName evidence="2">Radical S-adenosyl methionine domain-containing protein 1, mitochondrial</fullName>
    </recommendedName>
    <alternativeName>
        <fullName evidence="3">Putative heme chaperone</fullName>
    </alternativeName>
</protein>
<dbReference type="Gene3D" id="3.40.50.720">
    <property type="entry name" value="NAD(P)-binding Rossmann-like Domain"/>
    <property type="match status" value="1"/>
</dbReference>
<evidence type="ECO:0000256" key="4">
    <source>
        <dbReference type="ARBA" id="ARBA00045130"/>
    </source>
</evidence>
<keyword evidence="8" id="KW-1185">Reference proteome</keyword>
<evidence type="ECO:0000313" key="8">
    <source>
        <dbReference type="Proteomes" id="UP001055439"/>
    </source>
</evidence>
<evidence type="ECO:0000256" key="1">
    <source>
        <dbReference type="ARBA" id="ARBA00006100"/>
    </source>
</evidence>
<evidence type="ECO:0000256" key="2">
    <source>
        <dbReference type="ARBA" id="ARBA00014678"/>
    </source>
</evidence>
<dbReference type="InterPro" id="IPR002347">
    <property type="entry name" value="SDR_fam"/>
</dbReference>